<organism evidence="1 2">
    <name type="scientific">Rhodococcus rhodochrous</name>
    <dbReference type="NCBI Taxonomy" id="1829"/>
    <lineage>
        <taxon>Bacteria</taxon>
        <taxon>Bacillati</taxon>
        <taxon>Actinomycetota</taxon>
        <taxon>Actinomycetes</taxon>
        <taxon>Mycobacteriales</taxon>
        <taxon>Nocardiaceae</taxon>
        <taxon>Rhodococcus</taxon>
    </lineage>
</organism>
<reference evidence="1 2" key="1">
    <citation type="journal article" date="2021" name="Front. Microbiol.">
        <title>Bacterial Transformation of Aromatic Monomers in Softwood Black Liquor.</title>
        <authorList>
            <person name="Navas L.E."/>
            <person name="Dexter G."/>
            <person name="Liu J."/>
            <person name="Levy-Booth D."/>
            <person name="Cho M."/>
            <person name="Jang S.K."/>
            <person name="Mansfield S.D."/>
            <person name="Renneckar S."/>
            <person name="Mohn W.W."/>
            <person name="Eltis L.D."/>
        </authorList>
    </citation>
    <scope>NUCLEOTIDE SEQUENCE [LARGE SCALE GENOMIC DNA]</scope>
    <source>
        <strain evidence="1 2">GD02</strain>
    </source>
</reference>
<dbReference type="AlphaFoldDB" id="A0AA46WRT2"/>
<accession>A0AA46WRT2</accession>
<dbReference type="EMBL" id="CP083974">
    <property type="protein sequence ID" value="UZF43198.1"/>
    <property type="molecule type" value="Genomic_DNA"/>
</dbReference>
<sequence>MSDNLPEWSRPPFEPGNDLAVTHGAYSPARVDPIAETNVARVLADPDLNYLAAPRFRHSLWAWARAEAQIELLVEYIAECASNLSNKRTKAAYDLLERAETRSDKLRTKLGLDPTGYARLMKDLAIARSELPDPVRLLTEMAEKERNDSHHH</sequence>
<dbReference type="Proteomes" id="UP001162740">
    <property type="component" value="Chromosome"/>
</dbReference>
<evidence type="ECO:0000313" key="1">
    <source>
        <dbReference type="EMBL" id="UZF43198.1"/>
    </source>
</evidence>
<gene>
    <name evidence="1" type="ORF">KUM34_014890</name>
</gene>
<name>A0AA46WRT2_RHORH</name>
<evidence type="ECO:0000313" key="2">
    <source>
        <dbReference type="Proteomes" id="UP001162740"/>
    </source>
</evidence>
<proteinExistence type="predicted"/>
<protein>
    <submittedName>
        <fullName evidence="1">Uncharacterized protein</fullName>
    </submittedName>
</protein>
<dbReference type="RefSeq" id="WP_229582070.1">
    <property type="nucleotide sequence ID" value="NZ_CP083974.1"/>
</dbReference>